<evidence type="ECO:0000313" key="2">
    <source>
        <dbReference type="Proteomes" id="UP000308600"/>
    </source>
</evidence>
<protein>
    <submittedName>
        <fullName evidence="1">Uncharacterized protein</fullName>
    </submittedName>
</protein>
<keyword evidence="2" id="KW-1185">Reference proteome</keyword>
<sequence>MEFSGHAQLFANNPNFNNTINNPTNTTNNVTNYHTQPGKSGGQMLDEVLQKLPSLDYLKSHEEALRRADRGSGTWFLDSKDFQNWSSGSLDTRAILALGDPGVGKTCLMSIVIQYLQQLGSSARVAYVYLHHKEAKLQSLTDIVSTVLKQVLSTYDNLPECVTSLHKQLKLGQGLQLEVMITALLNICKEKHATTYILIDALDECEPSHQGELVSFLKQLLPEAWVFATCRKAYRSIEGLFNTEHCVKPTIRASASDISSFLRKKLEGNLLLQSILDTQFQQTLISTIESKSQGVFLIAAMQMEYILSLPTKEKIKSALLEIPADLEAHFELTLQRINQQSKAHAQLAWMILMWLLHACRPLTITELCHALAIQTGSNKFHGDTLTSPAIVIQCCLGFVTLQNEGTSDSVVTFFHLTAQEFIQQRKVVGFNKTMAIACLTYLSYDLYQAGDKGPVLWLDQVRIQSLVTALYQYAAEYWGKHAGQCFDDEIKQAIVKFSQKINHLMLWGQQDYGAPNTLLEGYDSILLLHIAARFGLIQMIYWTDRFQANSKAAWSQETPLMIACRYQHIRIVDWLLSRADLSAKDKEDWTPLHLAAIYRHLEVAKLLIDKGADLSAKEKDDWTPLHLAAQDGHLEIVKLLLEKGADLSAKDNDHWTSLHKAARNGHLEVVELLI</sequence>
<proteinExistence type="predicted"/>
<organism evidence="1 2">
    <name type="scientific">Pluteus cervinus</name>
    <dbReference type="NCBI Taxonomy" id="181527"/>
    <lineage>
        <taxon>Eukaryota</taxon>
        <taxon>Fungi</taxon>
        <taxon>Dikarya</taxon>
        <taxon>Basidiomycota</taxon>
        <taxon>Agaricomycotina</taxon>
        <taxon>Agaricomycetes</taxon>
        <taxon>Agaricomycetidae</taxon>
        <taxon>Agaricales</taxon>
        <taxon>Pluteineae</taxon>
        <taxon>Pluteaceae</taxon>
        <taxon>Pluteus</taxon>
    </lineage>
</organism>
<accession>A0ACD3ANG6</accession>
<dbReference type="EMBL" id="ML208381">
    <property type="protein sequence ID" value="TFK67243.1"/>
    <property type="molecule type" value="Genomic_DNA"/>
</dbReference>
<dbReference type="Proteomes" id="UP000308600">
    <property type="component" value="Unassembled WGS sequence"/>
</dbReference>
<feature type="non-terminal residue" evidence="1">
    <location>
        <position position="674"/>
    </location>
</feature>
<name>A0ACD3ANG6_9AGAR</name>
<evidence type="ECO:0000313" key="1">
    <source>
        <dbReference type="EMBL" id="TFK67243.1"/>
    </source>
</evidence>
<reference evidence="1 2" key="1">
    <citation type="journal article" date="2019" name="Nat. Ecol. Evol.">
        <title>Megaphylogeny resolves global patterns of mushroom evolution.</title>
        <authorList>
            <person name="Varga T."/>
            <person name="Krizsan K."/>
            <person name="Foldi C."/>
            <person name="Dima B."/>
            <person name="Sanchez-Garcia M."/>
            <person name="Sanchez-Ramirez S."/>
            <person name="Szollosi G.J."/>
            <person name="Szarkandi J.G."/>
            <person name="Papp V."/>
            <person name="Albert L."/>
            <person name="Andreopoulos W."/>
            <person name="Angelini C."/>
            <person name="Antonin V."/>
            <person name="Barry K.W."/>
            <person name="Bougher N.L."/>
            <person name="Buchanan P."/>
            <person name="Buyck B."/>
            <person name="Bense V."/>
            <person name="Catcheside P."/>
            <person name="Chovatia M."/>
            <person name="Cooper J."/>
            <person name="Damon W."/>
            <person name="Desjardin D."/>
            <person name="Finy P."/>
            <person name="Geml J."/>
            <person name="Haridas S."/>
            <person name="Hughes K."/>
            <person name="Justo A."/>
            <person name="Karasinski D."/>
            <person name="Kautmanova I."/>
            <person name="Kiss B."/>
            <person name="Kocsube S."/>
            <person name="Kotiranta H."/>
            <person name="LaButti K.M."/>
            <person name="Lechner B.E."/>
            <person name="Liimatainen K."/>
            <person name="Lipzen A."/>
            <person name="Lukacs Z."/>
            <person name="Mihaltcheva S."/>
            <person name="Morgado L.N."/>
            <person name="Niskanen T."/>
            <person name="Noordeloos M.E."/>
            <person name="Ohm R.A."/>
            <person name="Ortiz-Santana B."/>
            <person name="Ovrebo C."/>
            <person name="Racz N."/>
            <person name="Riley R."/>
            <person name="Savchenko A."/>
            <person name="Shiryaev A."/>
            <person name="Soop K."/>
            <person name="Spirin V."/>
            <person name="Szebenyi C."/>
            <person name="Tomsovsky M."/>
            <person name="Tulloss R.E."/>
            <person name="Uehling J."/>
            <person name="Grigoriev I.V."/>
            <person name="Vagvolgyi C."/>
            <person name="Papp T."/>
            <person name="Martin F.M."/>
            <person name="Miettinen O."/>
            <person name="Hibbett D.S."/>
            <person name="Nagy L.G."/>
        </authorList>
    </citation>
    <scope>NUCLEOTIDE SEQUENCE [LARGE SCALE GENOMIC DNA]</scope>
    <source>
        <strain evidence="1 2">NL-1719</strain>
    </source>
</reference>
<gene>
    <name evidence="1" type="ORF">BDN72DRAFT_799231</name>
</gene>